<dbReference type="OrthoDB" id="9778545at2"/>
<evidence type="ECO:0000313" key="10">
    <source>
        <dbReference type="Proteomes" id="UP000322726"/>
    </source>
</evidence>
<accession>A0A5C2H8J7</accession>
<evidence type="ECO:0000256" key="6">
    <source>
        <dbReference type="ARBA" id="ARBA00023316"/>
    </source>
</evidence>
<dbReference type="PANTHER" id="PTHR41533">
    <property type="entry name" value="L,D-TRANSPEPTIDASE HI_1667-RELATED"/>
    <property type="match status" value="1"/>
</dbReference>
<dbReference type="GO" id="GO:0071555">
    <property type="term" value="P:cell wall organization"/>
    <property type="evidence" value="ECO:0007669"/>
    <property type="project" value="UniProtKB-UniRule"/>
</dbReference>
<evidence type="ECO:0000256" key="7">
    <source>
        <dbReference type="PROSITE-ProRule" id="PRU01373"/>
    </source>
</evidence>
<dbReference type="SUPFAM" id="SSF141523">
    <property type="entry name" value="L,D-transpeptidase catalytic domain-like"/>
    <property type="match status" value="1"/>
</dbReference>
<dbReference type="PROSITE" id="PS51257">
    <property type="entry name" value="PROKAR_LIPOPROTEIN"/>
    <property type="match status" value="1"/>
</dbReference>
<dbReference type="InterPro" id="IPR052905">
    <property type="entry name" value="LD-transpeptidase_YkuD-like"/>
</dbReference>
<evidence type="ECO:0000256" key="1">
    <source>
        <dbReference type="ARBA" id="ARBA00004752"/>
    </source>
</evidence>
<dbReference type="PROSITE" id="PS52029">
    <property type="entry name" value="LD_TPASE"/>
    <property type="match status" value="1"/>
</dbReference>
<evidence type="ECO:0000256" key="3">
    <source>
        <dbReference type="ARBA" id="ARBA00022679"/>
    </source>
</evidence>
<dbReference type="Proteomes" id="UP000322726">
    <property type="component" value="Chromosome"/>
</dbReference>
<dbReference type="Gene3D" id="2.40.440.10">
    <property type="entry name" value="L,D-transpeptidase catalytic domain-like"/>
    <property type="match status" value="1"/>
</dbReference>
<dbReference type="GO" id="GO:0009252">
    <property type="term" value="P:peptidoglycan biosynthetic process"/>
    <property type="evidence" value="ECO:0007669"/>
    <property type="project" value="UniProtKB-UniPathway"/>
</dbReference>
<dbReference type="GO" id="GO:0004180">
    <property type="term" value="F:carboxypeptidase activity"/>
    <property type="evidence" value="ECO:0007669"/>
    <property type="project" value="UniProtKB-ARBA"/>
</dbReference>
<proteinExistence type="inferred from homology"/>
<dbReference type="InterPro" id="IPR005490">
    <property type="entry name" value="LD_TPept_cat_dom"/>
</dbReference>
<organism evidence="9 10">
    <name type="scientific">Malaciobacter pacificus</name>
    <dbReference type="NCBI Taxonomy" id="1080223"/>
    <lineage>
        <taxon>Bacteria</taxon>
        <taxon>Pseudomonadati</taxon>
        <taxon>Campylobacterota</taxon>
        <taxon>Epsilonproteobacteria</taxon>
        <taxon>Campylobacterales</taxon>
        <taxon>Arcobacteraceae</taxon>
        <taxon>Malaciobacter</taxon>
    </lineage>
</organism>
<dbReference type="Pfam" id="PF03734">
    <property type="entry name" value="YkuD"/>
    <property type="match status" value="1"/>
</dbReference>
<comment type="pathway">
    <text evidence="1 7">Cell wall biogenesis; peptidoglycan biosynthesis.</text>
</comment>
<reference evidence="9 10" key="3">
    <citation type="submission" date="2019-09" db="EMBL/GenBank/DDBJ databases">
        <title>Taxonomic note: a critical rebuttal of the proposed division of the genus Arcobacter into six genera, emended descriptions of Arcobacter anaerophilus and the genus Arcobacter, and an assessment of genus-level boundaries for Epsilonproteobacteria using in silico genomic comparator tools.</title>
        <authorList>
            <person name="On S.L.W."/>
            <person name="Miller W.G."/>
            <person name="Biggs P."/>
            <person name="Cornelius A."/>
            <person name="Vandamme P."/>
        </authorList>
    </citation>
    <scope>NUCLEOTIDE SEQUENCE [LARGE SCALE GENOMIC DNA]</scope>
    <source>
        <strain evidence="9 10">LMG 26638</strain>
    </source>
</reference>
<dbReference type="RefSeq" id="WP_130234187.1">
    <property type="nucleotide sequence ID" value="NZ_BMEF01000022.1"/>
</dbReference>
<feature type="domain" description="L,D-TPase catalytic" evidence="8">
    <location>
        <begin position="214"/>
        <end position="396"/>
    </location>
</feature>
<dbReference type="GO" id="GO:0008360">
    <property type="term" value="P:regulation of cell shape"/>
    <property type="evidence" value="ECO:0007669"/>
    <property type="project" value="UniProtKB-UniRule"/>
</dbReference>
<evidence type="ECO:0000256" key="4">
    <source>
        <dbReference type="ARBA" id="ARBA00022960"/>
    </source>
</evidence>
<reference evidence="9 10" key="2">
    <citation type="submission" date="2019-09" db="EMBL/GenBank/DDBJ databases">
        <title>Complete genome sequencing of four Arcobacter species reveals a diverse suite of mobile elements.</title>
        <authorList>
            <person name="Miller W.G."/>
            <person name="Yee E."/>
            <person name="Bono J.L."/>
        </authorList>
    </citation>
    <scope>NUCLEOTIDE SEQUENCE [LARGE SCALE GENOMIC DNA]</scope>
    <source>
        <strain evidence="9 10">LMG 26638</strain>
    </source>
</reference>
<feature type="active site" description="Proton donor/acceptor" evidence="7">
    <location>
        <position position="352"/>
    </location>
</feature>
<keyword evidence="6 7" id="KW-0961">Cell wall biogenesis/degradation</keyword>
<dbReference type="KEGG" id="apai:APAC_2229"/>
<evidence type="ECO:0000256" key="5">
    <source>
        <dbReference type="ARBA" id="ARBA00022984"/>
    </source>
</evidence>
<comment type="similarity">
    <text evidence="2">Belongs to the YkuD family.</text>
</comment>
<evidence type="ECO:0000259" key="8">
    <source>
        <dbReference type="PROSITE" id="PS52029"/>
    </source>
</evidence>
<evidence type="ECO:0000313" key="9">
    <source>
        <dbReference type="EMBL" id="QEP35290.1"/>
    </source>
</evidence>
<dbReference type="InterPro" id="IPR038063">
    <property type="entry name" value="Transpep_catalytic_dom"/>
</dbReference>
<feature type="active site" description="Nucleophile" evidence="7">
    <location>
        <position position="374"/>
    </location>
</feature>
<evidence type="ECO:0000256" key="2">
    <source>
        <dbReference type="ARBA" id="ARBA00005992"/>
    </source>
</evidence>
<keyword evidence="4 7" id="KW-0133">Cell shape</keyword>
<dbReference type="CDD" id="cd16913">
    <property type="entry name" value="YkuD_like"/>
    <property type="match status" value="1"/>
</dbReference>
<dbReference type="GO" id="GO:0016740">
    <property type="term" value="F:transferase activity"/>
    <property type="evidence" value="ECO:0007669"/>
    <property type="project" value="UniProtKB-KW"/>
</dbReference>
<protein>
    <submittedName>
        <fullName evidence="9">Murein L,D-transpeptidase, YcbB/YkuD family</fullName>
    </submittedName>
</protein>
<keyword evidence="5 7" id="KW-0573">Peptidoglycan synthesis</keyword>
<keyword evidence="3" id="KW-0808">Transferase</keyword>
<dbReference type="EMBL" id="CP035928">
    <property type="protein sequence ID" value="QEP35290.1"/>
    <property type="molecule type" value="Genomic_DNA"/>
</dbReference>
<dbReference type="UniPathway" id="UPA00219"/>
<gene>
    <name evidence="9" type="ORF">APAC_2229</name>
</gene>
<dbReference type="AlphaFoldDB" id="A0A5C2H8J7"/>
<keyword evidence="10" id="KW-1185">Reference proteome</keyword>
<dbReference type="PANTHER" id="PTHR41533:SF2">
    <property type="entry name" value="BLR7131 PROTEIN"/>
    <property type="match status" value="1"/>
</dbReference>
<name>A0A5C2H8J7_9BACT</name>
<sequence>MFKSRFILSIAVATFFVGCTVKEEVIKYDNKKVQASSELKKEVKQTVEVTKPLVVKKEYKVSQNEKDFLDILEDDSYSSLCGSKNKYKEIKALENSEEKTNLISELFVTYVENLANSCIDVKDFQKKLSAKKYDEMNQDYEVYLTDIKKEEILNKFNSNEISVKEILDLYAPKHPNFFKFIEALDKNSLTTNEYKKLKLNIERFKLLKYQGSDNFIQLNVPSTDFTFYEDGKVIKNFRTVVGEKESQTPVLSSNFNYFVINPTWNIPDSIAKKSIIPKALKDKNYLKSKNIVIRKNYNLDSQKIKFSDVNWKKYLKKDVKYIPYKFIQLPSTRNGMGRLKFLFKNKYAVYMHDTIGSWRFKHKNQNLRFASHGCIRLEHPLGLMQYITTNYTKHNYSYTKGLYDSFKTSGISLSKKLPIHLTYITSYINNDGKVSFYKDRYDYDKIQKLNYNL</sequence>
<reference evidence="10" key="1">
    <citation type="submission" date="2019-09" db="EMBL/GenBank/DDBJ databases">
        <title>Complete genome sequencing of four Arcobacter species reveals a diverse suite of mobile elements.</title>
        <authorList>
            <person name="On S.L.W."/>
            <person name="Miller W.G."/>
            <person name="Biggs P."/>
            <person name="Cornelius A."/>
            <person name="Vandamme P."/>
        </authorList>
    </citation>
    <scope>NUCLEOTIDE SEQUENCE [LARGE SCALE GENOMIC DNA]</scope>
    <source>
        <strain evidence="10">LMG 26638</strain>
    </source>
</reference>